<sequence length="104" mass="11445">MAYPQFQPTPGFYFQRVGELLDYSIDYSDSLSAGDVITASSWTSDQGLTLSDETFTGTTTTVWVSGGVAQFLYKVWNTVTTAGGRILIRKLRFLIRDDGLVSSS</sequence>
<evidence type="ECO:0000313" key="1">
    <source>
        <dbReference type="EMBL" id="ORW33352.1"/>
    </source>
</evidence>
<gene>
    <name evidence="1" type="ORF">AWB91_08910</name>
</gene>
<keyword evidence="2" id="KW-1185">Reference proteome</keyword>
<evidence type="ECO:0000313" key="2">
    <source>
        <dbReference type="Proteomes" id="UP000193801"/>
    </source>
</evidence>
<comment type="caution">
    <text evidence="1">The sequence shown here is derived from an EMBL/GenBank/DDBJ whole genome shotgun (WGS) entry which is preliminary data.</text>
</comment>
<dbReference type="Proteomes" id="UP000193801">
    <property type="component" value="Unassembled WGS sequence"/>
</dbReference>
<protein>
    <submittedName>
        <fullName evidence="1">Uncharacterized protein</fullName>
    </submittedName>
</protein>
<reference evidence="1 2" key="1">
    <citation type="journal article" date="2015" name="Emerg. Microbes Infect.">
        <title>Characterization of 17 strains belonging to the Mycobacterium simiae complex and description of Mycobacterium paraense sp. nov.</title>
        <authorList>
            <person name="Fusco da Costa A.R."/>
            <person name="Fedrizzi T."/>
            <person name="Lopes M.L."/>
            <person name="Pecorari M."/>
            <person name="Oliveira da Costa W.L."/>
            <person name="Giacobazzi E."/>
            <person name="da Costa Bahia J.R."/>
            <person name="De Sanctis V."/>
            <person name="Batista Lima K.V."/>
            <person name="Bertorelli R."/>
            <person name="Grottola A."/>
            <person name="Fabio A."/>
            <person name="Mariottini A."/>
            <person name="Ferretti P."/>
            <person name="Di Leva F."/>
            <person name="Fregni Serpini G."/>
            <person name="Tagliazucchi S."/>
            <person name="Rumpianesi F."/>
            <person name="Jousson O."/>
            <person name="Segata N."/>
            <person name="Tortoli E."/>
        </authorList>
    </citation>
    <scope>NUCLEOTIDE SEQUENCE [LARGE SCALE GENOMIC DNA]</scope>
    <source>
        <strain evidence="1 2">FI-07156</strain>
    </source>
</reference>
<dbReference type="Pfam" id="PF23148">
    <property type="entry name" value="Gp77"/>
    <property type="match status" value="1"/>
</dbReference>
<organism evidence="1 2">
    <name type="scientific">Mycobacterium paraense</name>
    <dbReference type="NCBI Taxonomy" id="767916"/>
    <lineage>
        <taxon>Bacteria</taxon>
        <taxon>Bacillati</taxon>
        <taxon>Actinomycetota</taxon>
        <taxon>Actinomycetes</taxon>
        <taxon>Mycobacteriales</taxon>
        <taxon>Mycobacteriaceae</taxon>
        <taxon>Mycobacterium</taxon>
        <taxon>Mycobacterium simiae complex</taxon>
    </lineage>
</organism>
<dbReference type="InterPro" id="IPR056928">
    <property type="entry name" value="Gp77-like"/>
</dbReference>
<accession>A0ABX3VT25</accession>
<proteinExistence type="predicted"/>
<name>A0ABX3VT25_9MYCO</name>
<dbReference type="EMBL" id="LQPK01000005">
    <property type="protein sequence ID" value="ORW33352.1"/>
    <property type="molecule type" value="Genomic_DNA"/>
</dbReference>